<dbReference type="Gene3D" id="2.170.130.30">
    <property type="match status" value="1"/>
</dbReference>
<accession>A0A2U3AMZ7</accession>
<feature type="compositionally biased region" description="Low complexity" evidence="1">
    <location>
        <begin position="130"/>
        <end position="142"/>
    </location>
</feature>
<dbReference type="AlphaFoldDB" id="A0A2U3AMZ7"/>
<dbReference type="RefSeq" id="WP_109305341.1">
    <property type="nucleotide sequence ID" value="NZ_BJUF01000024.1"/>
</dbReference>
<protein>
    <recommendedName>
        <fullName evidence="3">Transcobalamin-like C-terminal domain-containing protein</fullName>
    </recommendedName>
</protein>
<dbReference type="Pfam" id="PF14478">
    <property type="entry name" value="DUF4430"/>
    <property type="match status" value="1"/>
</dbReference>
<comment type="caution">
    <text evidence="4">The sequence shown here is derived from an EMBL/GenBank/DDBJ whole genome shotgun (WGS) entry which is preliminary data.</text>
</comment>
<organism evidence="4 5">
    <name type="scientific">Kurthia sibirica</name>
    <dbReference type="NCBI Taxonomy" id="202750"/>
    <lineage>
        <taxon>Bacteria</taxon>
        <taxon>Bacillati</taxon>
        <taxon>Bacillota</taxon>
        <taxon>Bacilli</taxon>
        <taxon>Bacillales</taxon>
        <taxon>Caryophanaceae</taxon>
        <taxon>Kurthia</taxon>
    </lineage>
</organism>
<dbReference type="Proteomes" id="UP000245938">
    <property type="component" value="Unassembled WGS sequence"/>
</dbReference>
<proteinExistence type="predicted"/>
<name>A0A2U3AMZ7_9BACL</name>
<feature type="compositionally biased region" description="Basic and acidic residues" evidence="1">
    <location>
        <begin position="164"/>
        <end position="180"/>
    </location>
</feature>
<keyword evidence="2" id="KW-0732">Signal</keyword>
<reference evidence="4 5" key="1">
    <citation type="submission" date="2018-05" db="EMBL/GenBank/DDBJ databases">
        <title>Kurthia sibirica genome sequence.</title>
        <authorList>
            <person name="Maclea K.S."/>
            <person name="Goen A.E."/>
        </authorList>
    </citation>
    <scope>NUCLEOTIDE SEQUENCE [LARGE SCALE GENOMIC DNA]</scope>
    <source>
        <strain evidence="4 5">ATCC 49154</strain>
    </source>
</reference>
<evidence type="ECO:0000313" key="5">
    <source>
        <dbReference type="Proteomes" id="UP000245938"/>
    </source>
</evidence>
<evidence type="ECO:0000256" key="2">
    <source>
        <dbReference type="SAM" id="SignalP"/>
    </source>
</evidence>
<evidence type="ECO:0000259" key="3">
    <source>
        <dbReference type="Pfam" id="PF14478"/>
    </source>
</evidence>
<dbReference type="EMBL" id="QFVR01000005">
    <property type="protein sequence ID" value="PWI25920.1"/>
    <property type="molecule type" value="Genomic_DNA"/>
</dbReference>
<feature type="chain" id="PRO_5039727937" description="Transcobalamin-like C-terminal domain-containing protein" evidence="2">
    <location>
        <begin position="19"/>
        <end position="314"/>
    </location>
</feature>
<evidence type="ECO:0000256" key="1">
    <source>
        <dbReference type="SAM" id="MobiDB-lite"/>
    </source>
</evidence>
<dbReference type="InterPro" id="IPR027954">
    <property type="entry name" value="Transcobalamin-like_C"/>
</dbReference>
<feature type="region of interest" description="Disordered" evidence="1">
    <location>
        <begin position="32"/>
        <end position="85"/>
    </location>
</feature>
<feature type="domain" description="Transcobalamin-like C-terminal" evidence="3">
    <location>
        <begin position="230"/>
        <end position="305"/>
    </location>
</feature>
<gene>
    <name evidence="4" type="ORF">DEX24_05145</name>
</gene>
<feature type="signal peptide" evidence="2">
    <location>
        <begin position="1"/>
        <end position="18"/>
    </location>
</feature>
<feature type="compositionally biased region" description="Basic and acidic residues" evidence="1">
    <location>
        <begin position="32"/>
        <end position="64"/>
    </location>
</feature>
<feature type="region of interest" description="Disordered" evidence="1">
    <location>
        <begin position="100"/>
        <end position="180"/>
    </location>
</feature>
<feature type="compositionally biased region" description="Basic and acidic residues" evidence="1">
    <location>
        <begin position="111"/>
        <end position="129"/>
    </location>
</feature>
<sequence>MKYTKSVLLALCATFLLAGCTIQTVQQFENEKKEQQGKVIAVDEPKSVENQQKEKSTNEEKPKVSDATISAKNPALDDAQKKSNQSVATIPALITVDEPTTVKQKPIQSKPESEKKNTTQPKEKVEKKQVTSPTKSPTSQTKPLEKPAIKPQKPTGNTTVPKPPLEKPSKPSEPPVEKPQKKMYATIAIGMKVLLEKDNYALLPPALQNEKYVPSNGLVIPNSRVEFEKGDSVFDVILQATQQNTIHIDYRQTSFGMYISGINHVYEKDAGGMSGWMYAVNGVKAPVGVAAYKLKDGDSISLQYSINAGSDLGW</sequence>
<dbReference type="OrthoDB" id="2356646at2"/>
<dbReference type="PROSITE" id="PS51257">
    <property type="entry name" value="PROKAR_LIPOPROTEIN"/>
    <property type="match status" value="1"/>
</dbReference>
<keyword evidence="5" id="KW-1185">Reference proteome</keyword>
<evidence type="ECO:0000313" key="4">
    <source>
        <dbReference type="EMBL" id="PWI25920.1"/>
    </source>
</evidence>